<reference evidence="4 5" key="1">
    <citation type="submission" date="2020-04" db="EMBL/GenBank/DDBJ databases">
        <title>Complete genome of a Psychrophilic, Marine, Gas Vacuolate Bacterium Polaromonas vacuolata KCTC 22033T.</title>
        <authorList>
            <person name="Hwang K."/>
            <person name="Kim K.M."/>
        </authorList>
    </citation>
    <scope>NUCLEOTIDE SEQUENCE [LARGE SCALE GENOMIC DNA]</scope>
    <source>
        <strain evidence="4 5">KCTC 22033</strain>
    </source>
</reference>
<dbReference type="SMART" id="SM00116">
    <property type="entry name" value="CBS"/>
    <property type="match status" value="2"/>
</dbReference>
<feature type="transmembrane region" description="Helical" evidence="2">
    <location>
        <begin position="73"/>
        <end position="94"/>
    </location>
</feature>
<feature type="transmembrane region" description="Helical" evidence="2">
    <location>
        <begin position="48"/>
        <end position="67"/>
    </location>
</feature>
<dbReference type="Proteomes" id="UP000502041">
    <property type="component" value="Chromosome"/>
</dbReference>
<dbReference type="PANTHER" id="PTHR33741">
    <property type="entry name" value="TRANSMEMBRANE PROTEIN DDB_G0269096-RELATED"/>
    <property type="match status" value="1"/>
</dbReference>
<dbReference type="PANTHER" id="PTHR33741:SF5">
    <property type="entry name" value="TRANSMEMBRANE PROTEIN DDB_G0269096-RELATED"/>
    <property type="match status" value="1"/>
</dbReference>
<gene>
    <name evidence="4" type="primary">hrp1_1</name>
    <name evidence="4" type="ORF">HC248_01554</name>
</gene>
<dbReference type="PROSITE" id="PS51371">
    <property type="entry name" value="CBS"/>
    <property type="match status" value="2"/>
</dbReference>
<dbReference type="InterPro" id="IPR058581">
    <property type="entry name" value="TM_HPP"/>
</dbReference>
<dbReference type="Pfam" id="PF04982">
    <property type="entry name" value="TM_HPP"/>
    <property type="match status" value="1"/>
</dbReference>
<proteinExistence type="predicted"/>
<dbReference type="EMBL" id="CP051461">
    <property type="protein sequence ID" value="QJC56252.1"/>
    <property type="molecule type" value="Genomic_DNA"/>
</dbReference>
<dbReference type="SUPFAM" id="SSF54631">
    <property type="entry name" value="CBS-domain pair"/>
    <property type="match status" value="1"/>
</dbReference>
<feature type="domain" description="CBS" evidence="3">
    <location>
        <begin position="233"/>
        <end position="290"/>
    </location>
</feature>
<organism evidence="4 5">
    <name type="scientific">Polaromonas vacuolata</name>
    <dbReference type="NCBI Taxonomy" id="37448"/>
    <lineage>
        <taxon>Bacteria</taxon>
        <taxon>Pseudomonadati</taxon>
        <taxon>Pseudomonadota</taxon>
        <taxon>Betaproteobacteria</taxon>
        <taxon>Burkholderiales</taxon>
        <taxon>Comamonadaceae</taxon>
        <taxon>Polaromonas</taxon>
    </lineage>
</organism>
<dbReference type="Pfam" id="PF00571">
    <property type="entry name" value="CBS"/>
    <property type="match status" value="2"/>
</dbReference>
<feature type="transmembrane region" description="Helical" evidence="2">
    <location>
        <begin position="139"/>
        <end position="158"/>
    </location>
</feature>
<dbReference type="AlphaFoldDB" id="A0A6H2H8P4"/>
<dbReference type="InterPro" id="IPR046342">
    <property type="entry name" value="CBS_dom_sf"/>
</dbReference>
<keyword evidence="2" id="KW-1133">Transmembrane helix</keyword>
<evidence type="ECO:0000313" key="5">
    <source>
        <dbReference type="Proteomes" id="UP000502041"/>
    </source>
</evidence>
<sequence length="383" mass="41398">MKYLSWFGPVQSTVAWPERLRSCVGAFIGILAVYLAGKAIGHMTGMHVWILAPLGATGFLIFVVPSSALAQPWAALGGHVVSALIGIACVRLIPVPELLLPTAVSLSILAMFLLRCLHPPAAATALFVAISGIQAFEYALFPVACGVLVLIATAVIYGKFTRQVYPHRALSRLANGEAAPSAESSSLVDVDRVLANYGGIVDVNRQDLANLVDQIETIAYKNKLKQASCESIMSPSMHCVEANFSLESAWKMLRDKHIKAMPVVDKQDRVVGIITLGDFVLHAAVDFHLSFGQRLRGVLRFSNWKKSAKKVVHSNTVGEIMSSNVRVISADSNLADLITLFELEGHHHIPVINADEKLVGIVTQSDFVKAMLKILSIQSATEV</sequence>
<feature type="transmembrane region" description="Helical" evidence="2">
    <location>
        <begin position="20"/>
        <end position="36"/>
    </location>
</feature>
<dbReference type="CDD" id="cd04600">
    <property type="entry name" value="CBS_pair_HPP_assoc"/>
    <property type="match status" value="1"/>
</dbReference>
<protein>
    <submittedName>
        <fullName evidence="4">Hypoxic response protein 1</fullName>
    </submittedName>
</protein>
<dbReference type="KEGG" id="pvac:HC248_01554"/>
<feature type="transmembrane region" description="Helical" evidence="2">
    <location>
        <begin position="106"/>
        <end position="133"/>
    </location>
</feature>
<keyword evidence="2" id="KW-0812">Transmembrane</keyword>
<dbReference type="Gene3D" id="3.10.580.10">
    <property type="entry name" value="CBS-domain"/>
    <property type="match status" value="1"/>
</dbReference>
<keyword evidence="5" id="KW-1185">Reference proteome</keyword>
<evidence type="ECO:0000256" key="1">
    <source>
        <dbReference type="PROSITE-ProRule" id="PRU00703"/>
    </source>
</evidence>
<evidence type="ECO:0000259" key="3">
    <source>
        <dbReference type="PROSITE" id="PS51371"/>
    </source>
</evidence>
<evidence type="ECO:0000313" key="4">
    <source>
        <dbReference type="EMBL" id="QJC56252.1"/>
    </source>
</evidence>
<dbReference type="InterPro" id="IPR000644">
    <property type="entry name" value="CBS_dom"/>
</dbReference>
<dbReference type="RefSeq" id="WP_168921983.1">
    <property type="nucleotide sequence ID" value="NZ_CP051461.1"/>
</dbReference>
<evidence type="ECO:0000256" key="2">
    <source>
        <dbReference type="SAM" id="Phobius"/>
    </source>
</evidence>
<accession>A0A6H2H8P4</accession>
<feature type="domain" description="CBS" evidence="3">
    <location>
        <begin position="321"/>
        <end position="377"/>
    </location>
</feature>
<dbReference type="InterPro" id="IPR007065">
    <property type="entry name" value="HPP"/>
</dbReference>
<keyword evidence="2" id="KW-0472">Membrane</keyword>
<name>A0A6H2H8P4_9BURK</name>
<keyword evidence="1" id="KW-0129">CBS domain</keyword>